<comment type="subcellular location">
    <subcellularLocation>
        <location evidence="1">Membrane</location>
        <topology evidence="1">Multi-pass membrane protein</topology>
    </subcellularLocation>
</comment>
<reference evidence="5" key="1">
    <citation type="submission" date="2022-03" db="EMBL/GenBank/DDBJ databases">
        <authorList>
            <person name="Martin C."/>
        </authorList>
    </citation>
    <scope>NUCLEOTIDE SEQUENCE</scope>
</reference>
<dbReference type="SMART" id="SM00724">
    <property type="entry name" value="TLC"/>
    <property type="match status" value="1"/>
</dbReference>
<gene>
    <name evidence="5" type="ORF">OFUS_LOCUS24382</name>
</gene>
<keyword evidence="6" id="KW-1185">Reference proteome</keyword>
<accession>A0A8J1YA52</accession>
<comment type="caution">
    <text evidence="5">The sequence shown here is derived from an EMBL/GenBank/DDBJ whole genome shotgun (WGS) entry which is preliminary data.</text>
</comment>
<dbReference type="PANTHER" id="PTHR13439:SF66">
    <property type="entry name" value="BCDNA.GH12326"/>
    <property type="match status" value="1"/>
</dbReference>
<evidence type="ECO:0000313" key="5">
    <source>
        <dbReference type="EMBL" id="CAH1800507.1"/>
    </source>
</evidence>
<organism evidence="5 6">
    <name type="scientific">Owenia fusiformis</name>
    <name type="common">Polychaete worm</name>
    <dbReference type="NCBI Taxonomy" id="6347"/>
    <lineage>
        <taxon>Eukaryota</taxon>
        <taxon>Metazoa</taxon>
        <taxon>Spiralia</taxon>
        <taxon>Lophotrochozoa</taxon>
        <taxon>Annelida</taxon>
        <taxon>Polychaeta</taxon>
        <taxon>Sedentaria</taxon>
        <taxon>Canalipalpata</taxon>
        <taxon>Sabellida</taxon>
        <taxon>Oweniida</taxon>
        <taxon>Oweniidae</taxon>
        <taxon>Owenia</taxon>
    </lineage>
</organism>
<evidence type="ECO:0000256" key="3">
    <source>
        <dbReference type="ARBA" id="ARBA00022989"/>
    </source>
</evidence>
<dbReference type="Proteomes" id="UP000749559">
    <property type="component" value="Unassembled WGS sequence"/>
</dbReference>
<dbReference type="InterPro" id="IPR006634">
    <property type="entry name" value="TLC-dom"/>
</dbReference>
<dbReference type="Pfam" id="PF03798">
    <property type="entry name" value="TRAM_LAG1_CLN8"/>
    <property type="match status" value="1"/>
</dbReference>
<evidence type="ECO:0000313" key="6">
    <source>
        <dbReference type="Proteomes" id="UP000749559"/>
    </source>
</evidence>
<dbReference type="OrthoDB" id="10266980at2759"/>
<dbReference type="PANTHER" id="PTHR13439">
    <property type="entry name" value="CT120 PROTEIN"/>
    <property type="match status" value="1"/>
</dbReference>
<evidence type="ECO:0000256" key="4">
    <source>
        <dbReference type="ARBA" id="ARBA00023136"/>
    </source>
</evidence>
<dbReference type="GO" id="GO:0055088">
    <property type="term" value="P:lipid homeostasis"/>
    <property type="evidence" value="ECO:0007669"/>
    <property type="project" value="TreeGrafter"/>
</dbReference>
<dbReference type="GO" id="GO:0005783">
    <property type="term" value="C:endoplasmic reticulum"/>
    <property type="evidence" value="ECO:0007669"/>
    <property type="project" value="TreeGrafter"/>
</dbReference>
<dbReference type="PROSITE" id="PS50922">
    <property type="entry name" value="TLC"/>
    <property type="match status" value="1"/>
</dbReference>
<feature type="non-terminal residue" evidence="5">
    <location>
        <position position="268"/>
    </location>
</feature>
<sequence>CQMFKMLPDYLTLPLCGFVFFPSLFIFVRKIAHTFLGSYFNESDQVNISVKVVSSTHAVLAVIAGVIVMSNTHGDIIKDQHWLLNPFFMFATPYMAYDVVAMYIHHTVRFRTELQGQTMIQCIVHYFSKNKVMMFHHICLPMVYLPAVLHFRGPKGDFIVGLFLMFEVTVPFLNLRNILYQANLAHTMLYKVNGILMTVSFFLSRIVIFIYMYYMYGVYAGGVGIWKVPGIIPMKCTVGCTVLLLPQIYWFKQMIKGVYATVVKKKVV</sequence>
<evidence type="ECO:0000256" key="1">
    <source>
        <dbReference type="ARBA" id="ARBA00004141"/>
    </source>
</evidence>
<dbReference type="InterPro" id="IPR050846">
    <property type="entry name" value="TLCD"/>
</dbReference>
<proteinExistence type="predicted"/>
<keyword evidence="3" id="KW-1133">Transmembrane helix</keyword>
<dbReference type="AlphaFoldDB" id="A0A8J1YA52"/>
<dbReference type="EMBL" id="CAIIXF020000012">
    <property type="protein sequence ID" value="CAH1800507.1"/>
    <property type="molecule type" value="Genomic_DNA"/>
</dbReference>
<protein>
    <submittedName>
        <fullName evidence="5">Uncharacterized protein</fullName>
    </submittedName>
</protein>
<evidence type="ECO:0000256" key="2">
    <source>
        <dbReference type="ARBA" id="ARBA00022692"/>
    </source>
</evidence>
<dbReference type="GO" id="GO:0016020">
    <property type="term" value="C:membrane"/>
    <property type="evidence" value="ECO:0007669"/>
    <property type="project" value="UniProtKB-SubCell"/>
</dbReference>
<keyword evidence="4" id="KW-0472">Membrane</keyword>
<name>A0A8J1YA52_OWEFU</name>
<keyword evidence="2" id="KW-0812">Transmembrane</keyword>